<keyword evidence="5" id="KW-1185">Reference proteome</keyword>
<dbReference type="InterPro" id="IPR011856">
    <property type="entry name" value="tRNA_endonuc-like_dom_sf"/>
</dbReference>
<feature type="compositionally biased region" description="Polar residues" evidence="1">
    <location>
        <begin position="14"/>
        <end position="23"/>
    </location>
</feature>
<proteinExistence type="predicted"/>
<dbReference type="EMBL" id="BMUE01000008">
    <property type="protein sequence ID" value="GGW57890.1"/>
    <property type="molecule type" value="Genomic_DNA"/>
</dbReference>
<feature type="region of interest" description="Disordered" evidence="1">
    <location>
        <begin position="1"/>
        <end position="42"/>
    </location>
</feature>
<evidence type="ECO:0000313" key="5">
    <source>
        <dbReference type="Proteomes" id="UP000620224"/>
    </source>
</evidence>
<sequence length="254" mass="28361">MEPAHRLRRGLPDNTANPYTISVSERGPLMPRRSPRLRPPRGGREQAAAAAVACAALWLLAKIATATWQAAVRIWPWLAVLAALALGYAAWRFIRELQARKVRAQTLARLRITLAQLDAMDDRAFEFALRDLLLRDGWNARQVGRQGDQAADVIGEDRQRGRIVLQAKHTTVAGKVGSSVMYQVKGTAGPAHGADIAVVVTNGSFTRDAKTWGERHQVHWIDRDRLRRWAEHGTPLQDLLRLPTPRKTAFRRAA</sequence>
<dbReference type="GO" id="GO:0015666">
    <property type="term" value="F:restriction endodeoxyribonuclease activity"/>
    <property type="evidence" value="ECO:0007669"/>
    <property type="project" value="TreeGrafter"/>
</dbReference>
<dbReference type="PANTHER" id="PTHR30015">
    <property type="entry name" value="MRR RESTRICTION SYSTEM PROTEIN"/>
    <property type="match status" value="1"/>
</dbReference>
<dbReference type="InterPro" id="IPR052906">
    <property type="entry name" value="Type_IV_Methyl-Rstrct_Enzyme"/>
</dbReference>
<gene>
    <name evidence="4" type="ORF">GCM10010503_38640</name>
</gene>
<dbReference type="AlphaFoldDB" id="A0A918J7V5"/>
<evidence type="ECO:0000256" key="2">
    <source>
        <dbReference type="SAM" id="Phobius"/>
    </source>
</evidence>
<dbReference type="GO" id="GO:0003677">
    <property type="term" value="F:DNA binding"/>
    <property type="evidence" value="ECO:0007669"/>
    <property type="project" value="InterPro"/>
</dbReference>
<dbReference type="Proteomes" id="UP000620224">
    <property type="component" value="Unassembled WGS sequence"/>
</dbReference>
<dbReference type="InterPro" id="IPR011335">
    <property type="entry name" value="Restrct_endonuc-II-like"/>
</dbReference>
<evidence type="ECO:0000256" key="1">
    <source>
        <dbReference type="SAM" id="MobiDB-lite"/>
    </source>
</evidence>
<comment type="caution">
    <text evidence="4">The sequence shown here is derived from an EMBL/GenBank/DDBJ whole genome shotgun (WGS) entry which is preliminary data.</text>
</comment>
<accession>A0A918J7V5</accession>
<reference evidence="4" key="2">
    <citation type="submission" date="2020-09" db="EMBL/GenBank/DDBJ databases">
        <authorList>
            <person name="Sun Q."/>
            <person name="Ohkuma M."/>
        </authorList>
    </citation>
    <scope>NUCLEOTIDE SEQUENCE</scope>
    <source>
        <strain evidence="4">JCM 4490</strain>
    </source>
</reference>
<evidence type="ECO:0000259" key="3">
    <source>
        <dbReference type="Pfam" id="PF04471"/>
    </source>
</evidence>
<feature type="domain" description="Restriction endonuclease type IV Mrr" evidence="3">
    <location>
        <begin position="117"/>
        <end position="229"/>
    </location>
</feature>
<organism evidence="4 5">
    <name type="scientific">Streptomyces lucensis JCM 4490</name>
    <dbReference type="NCBI Taxonomy" id="1306176"/>
    <lineage>
        <taxon>Bacteria</taxon>
        <taxon>Bacillati</taxon>
        <taxon>Actinomycetota</taxon>
        <taxon>Actinomycetes</taxon>
        <taxon>Kitasatosporales</taxon>
        <taxon>Streptomycetaceae</taxon>
        <taxon>Streptomyces</taxon>
    </lineage>
</organism>
<dbReference type="PANTHER" id="PTHR30015:SF6">
    <property type="entry name" value="SLL1429 PROTEIN"/>
    <property type="match status" value="1"/>
</dbReference>
<dbReference type="Gene3D" id="3.40.1350.10">
    <property type="match status" value="1"/>
</dbReference>
<reference evidence="4" key="1">
    <citation type="journal article" date="2014" name="Int. J. Syst. Evol. Microbiol.">
        <title>Complete genome sequence of Corynebacterium casei LMG S-19264T (=DSM 44701T), isolated from a smear-ripened cheese.</title>
        <authorList>
            <consortium name="US DOE Joint Genome Institute (JGI-PGF)"/>
            <person name="Walter F."/>
            <person name="Albersmeier A."/>
            <person name="Kalinowski J."/>
            <person name="Ruckert C."/>
        </authorList>
    </citation>
    <scope>NUCLEOTIDE SEQUENCE</scope>
    <source>
        <strain evidence="4">JCM 4490</strain>
    </source>
</reference>
<dbReference type="SUPFAM" id="SSF52980">
    <property type="entry name" value="Restriction endonuclease-like"/>
    <property type="match status" value="1"/>
</dbReference>
<name>A0A918J7V5_9ACTN</name>
<dbReference type="GO" id="GO:0009307">
    <property type="term" value="P:DNA restriction-modification system"/>
    <property type="evidence" value="ECO:0007669"/>
    <property type="project" value="InterPro"/>
</dbReference>
<keyword evidence="2" id="KW-0472">Membrane</keyword>
<keyword evidence="2" id="KW-1133">Transmembrane helix</keyword>
<evidence type="ECO:0000313" key="4">
    <source>
        <dbReference type="EMBL" id="GGW57890.1"/>
    </source>
</evidence>
<dbReference type="InterPro" id="IPR007560">
    <property type="entry name" value="Restrct_endonuc_IV_Mrr"/>
</dbReference>
<keyword evidence="2" id="KW-0812">Transmembrane</keyword>
<feature type="transmembrane region" description="Helical" evidence="2">
    <location>
        <begin position="74"/>
        <end position="94"/>
    </location>
</feature>
<protein>
    <recommendedName>
        <fullName evidence="3">Restriction endonuclease type IV Mrr domain-containing protein</fullName>
    </recommendedName>
</protein>
<dbReference type="Pfam" id="PF04471">
    <property type="entry name" value="Mrr_cat"/>
    <property type="match status" value="1"/>
</dbReference>
<feature type="transmembrane region" description="Helical" evidence="2">
    <location>
        <begin position="47"/>
        <end position="68"/>
    </location>
</feature>